<keyword evidence="2" id="KW-0408">Iron</keyword>
<keyword evidence="4" id="KW-0472">Membrane</keyword>
<dbReference type="GO" id="GO:0017004">
    <property type="term" value="P:cytochrome complex assembly"/>
    <property type="evidence" value="ECO:0007669"/>
    <property type="project" value="UniProtKB-KW"/>
</dbReference>
<dbReference type="GO" id="GO:0017003">
    <property type="term" value="P:protein-heme linkage"/>
    <property type="evidence" value="ECO:0007669"/>
    <property type="project" value="InterPro"/>
</dbReference>
<dbReference type="PATRIC" id="fig|679936.5.peg.1576"/>
<evidence type="ECO:0000256" key="4">
    <source>
        <dbReference type="ARBA" id="ARBA00023136"/>
    </source>
</evidence>
<dbReference type="SUPFAM" id="SSF82093">
    <property type="entry name" value="Heme chaperone CcmE"/>
    <property type="match status" value="1"/>
</dbReference>
<keyword evidence="2" id="KW-0349">Heme</keyword>
<accession>G8TXQ1</accession>
<protein>
    <recommendedName>
        <fullName evidence="7">Cytochrome c maturation protein CcmE</fullName>
    </recommendedName>
</protein>
<dbReference type="InterPro" id="IPR004329">
    <property type="entry name" value="CcmE"/>
</dbReference>
<sequence length="137" mass="14814">MSKKLRLQLGAFVILAALVYLVLQGAHNFSSYFVTVNTYRADMSQLAHQTVRVQGTLLASSVKYDPATATLRFTIASNGKTLPVIYHGPMPNEQFQDASAICKGQMGPNGVFECQKLEIQCPDHYTPASGSSTTANG</sequence>
<dbReference type="AlphaFoldDB" id="G8TXQ1"/>
<reference evidence="5 6" key="2">
    <citation type="journal article" date="2012" name="Stand. Genomic Sci.">
        <title>Complete genome sequence of the moderately thermophilic mineral-sulfide-oxidizing firmicute Sulfobacillus acidophilus type strain (NAL(T)).</title>
        <authorList>
            <person name="Anderson I."/>
            <person name="Chertkov O."/>
            <person name="Chen A."/>
            <person name="Saunders E."/>
            <person name="Lapidus A."/>
            <person name="Nolan M."/>
            <person name="Lucas S."/>
            <person name="Hammon N."/>
            <person name="Deshpande S."/>
            <person name="Cheng J.F."/>
            <person name="Han C."/>
            <person name="Tapia R."/>
            <person name="Goodwin L.A."/>
            <person name="Pitluck S."/>
            <person name="Liolios K."/>
            <person name="Pagani I."/>
            <person name="Ivanova N."/>
            <person name="Mikhailova N."/>
            <person name="Pati A."/>
            <person name="Palaniappan K."/>
            <person name="Land M."/>
            <person name="Pan C."/>
            <person name="Rohde M."/>
            <person name="Pukall R."/>
            <person name="Goker M."/>
            <person name="Detter J.C."/>
            <person name="Woyke T."/>
            <person name="Bristow J."/>
            <person name="Eisen J.A."/>
            <person name="Markowitz V."/>
            <person name="Hugenholtz P."/>
            <person name="Kyrpides N.C."/>
            <person name="Klenk H.P."/>
            <person name="Mavromatis K."/>
        </authorList>
    </citation>
    <scope>NUCLEOTIDE SEQUENCE [LARGE SCALE GENOMIC DNA]</scope>
    <source>
        <strain evidence="6">ATCC 700253 / DSM 10332 / NAL</strain>
    </source>
</reference>
<evidence type="ECO:0000313" key="6">
    <source>
        <dbReference type="Proteomes" id="UP000005439"/>
    </source>
</evidence>
<evidence type="ECO:0000313" key="5">
    <source>
        <dbReference type="EMBL" id="AEW05007.1"/>
    </source>
</evidence>
<evidence type="ECO:0008006" key="7">
    <source>
        <dbReference type="Google" id="ProtNLM"/>
    </source>
</evidence>
<dbReference type="HOGENOM" id="CLU_079503_3_2_9"/>
<dbReference type="GO" id="GO:0005886">
    <property type="term" value="C:plasma membrane"/>
    <property type="evidence" value="ECO:0007669"/>
    <property type="project" value="InterPro"/>
</dbReference>
<proteinExistence type="predicted"/>
<name>G8TXQ1_SULAD</name>
<reference evidence="6" key="1">
    <citation type="submission" date="2011-12" db="EMBL/GenBank/DDBJ databases">
        <title>The complete genome of chromosome of Sulfobacillus acidophilus DSM 10332.</title>
        <authorList>
            <person name="Lucas S."/>
            <person name="Han J."/>
            <person name="Lapidus A."/>
            <person name="Bruce D."/>
            <person name="Goodwin L."/>
            <person name="Pitluck S."/>
            <person name="Peters L."/>
            <person name="Kyrpides N."/>
            <person name="Mavromatis K."/>
            <person name="Ivanova N."/>
            <person name="Mikhailova N."/>
            <person name="Chertkov O."/>
            <person name="Saunders E."/>
            <person name="Detter J.C."/>
            <person name="Tapia R."/>
            <person name="Han C."/>
            <person name="Land M."/>
            <person name="Hauser L."/>
            <person name="Markowitz V."/>
            <person name="Cheng J.-F."/>
            <person name="Hugenholtz P."/>
            <person name="Woyke T."/>
            <person name="Wu D."/>
            <person name="Pukall R."/>
            <person name="Gehrich-Schroeter G."/>
            <person name="Schneider S."/>
            <person name="Klenk H.-P."/>
            <person name="Eisen J.A."/>
        </authorList>
    </citation>
    <scope>NUCLEOTIDE SEQUENCE [LARGE SCALE GENOMIC DNA]</scope>
    <source>
        <strain evidence="6">ATCC 700253 / DSM 10332 / NAL</strain>
    </source>
</reference>
<dbReference type="InterPro" id="IPR012340">
    <property type="entry name" value="NA-bd_OB-fold"/>
</dbReference>
<dbReference type="Gene3D" id="2.40.50.140">
    <property type="entry name" value="Nucleic acid-binding proteins"/>
    <property type="match status" value="1"/>
</dbReference>
<dbReference type="GO" id="GO:0020037">
    <property type="term" value="F:heme binding"/>
    <property type="evidence" value="ECO:0007669"/>
    <property type="project" value="InterPro"/>
</dbReference>
<keyword evidence="6" id="KW-1185">Reference proteome</keyword>
<keyword evidence="3" id="KW-0201">Cytochrome c-type biogenesis</keyword>
<evidence type="ECO:0000256" key="3">
    <source>
        <dbReference type="ARBA" id="ARBA00022748"/>
    </source>
</evidence>
<keyword evidence="2" id="KW-0479">Metal-binding</keyword>
<evidence type="ECO:0000256" key="2">
    <source>
        <dbReference type="ARBA" id="ARBA00022617"/>
    </source>
</evidence>
<evidence type="ECO:0000256" key="1">
    <source>
        <dbReference type="ARBA" id="ARBA00004370"/>
    </source>
</evidence>
<dbReference type="Pfam" id="PF03100">
    <property type="entry name" value="CcmE"/>
    <property type="match status" value="1"/>
</dbReference>
<dbReference type="STRING" id="679936.Sulac_1510"/>
<comment type="subcellular location">
    <subcellularLocation>
        <location evidence="1">Membrane</location>
    </subcellularLocation>
</comment>
<dbReference type="KEGG" id="sap:Sulac_1510"/>
<gene>
    <name evidence="5" type="ordered locus">Sulac_1510</name>
</gene>
<dbReference type="InterPro" id="IPR036127">
    <property type="entry name" value="CcmE-like_sf"/>
</dbReference>
<dbReference type="Proteomes" id="UP000005439">
    <property type="component" value="Chromosome"/>
</dbReference>
<dbReference type="EMBL" id="CP003179">
    <property type="protein sequence ID" value="AEW05007.1"/>
    <property type="molecule type" value="Genomic_DNA"/>
</dbReference>
<organism evidence="5 6">
    <name type="scientific">Sulfobacillus acidophilus (strain ATCC 700253 / DSM 10332 / NAL)</name>
    <dbReference type="NCBI Taxonomy" id="679936"/>
    <lineage>
        <taxon>Bacteria</taxon>
        <taxon>Bacillati</taxon>
        <taxon>Bacillota</taxon>
        <taxon>Clostridia</taxon>
        <taxon>Eubacteriales</taxon>
        <taxon>Clostridiales Family XVII. Incertae Sedis</taxon>
        <taxon>Sulfobacillus</taxon>
    </lineage>
</organism>